<keyword evidence="2" id="KW-0472">Membrane</keyword>
<dbReference type="CDD" id="cd06257">
    <property type="entry name" value="DnaJ"/>
    <property type="match status" value="1"/>
</dbReference>
<protein>
    <submittedName>
        <fullName evidence="5">DnaJ protein, putative</fullName>
    </submittedName>
</protein>
<gene>
    <name evidence="4" type="ORF">POVCU1_012700</name>
    <name evidence="5" type="ORF">POVCU2_0089180</name>
</gene>
<name>A0A1A8WTC2_PLAOA</name>
<sequence length="475" mass="56360">MRMHASKPQTERTCLYKYVHMILQADKFYVDNVRLRAALLNVVRGNTICLPLANRQIYFILQYAIYILILSFLIYKGIPWNRENYYTYLNITPNATKQEIQTAYRQAAKIYHPDKNSEGSSDSSFIKLKQAYDILTDDVRRSNYNRFGDYKNGEVDDNTATLLICLSLVQHTMFFIIGYFLSYPRKLEFARQIFLVYNIASFCFELQFRFIEDDTTFDWLPSIGYLLPYEKIKLLRMLFPIVFFISICSSAHTYTDRNATLIYLMRSILSTNRIIVERSNDVIESTNYLKKNGEQLVSKLQQIRKEDMPAQLHLKNNEKAEKECLENGGKDTKEQDTEEKLYENVQEFSFTLDSHQMNLLEKCFELMKNKNAKDKKERKKKKKREEERKKGETHIIYQFRCILKSKTIWRKKEHYNHTRPAKWGNTIRGVFTIKMNKYTHVHAHMYVCMCASAFGRGIQKIQVAEMTLFIFKRHC</sequence>
<feature type="transmembrane region" description="Helical" evidence="2">
    <location>
        <begin position="234"/>
        <end position="255"/>
    </location>
</feature>
<proteinExistence type="predicted"/>
<keyword evidence="2" id="KW-0812">Transmembrane</keyword>
<dbReference type="GO" id="GO:0051087">
    <property type="term" value="F:protein-folding chaperone binding"/>
    <property type="evidence" value="ECO:0007669"/>
    <property type="project" value="TreeGrafter"/>
</dbReference>
<feature type="transmembrane region" description="Helical" evidence="2">
    <location>
        <begin position="57"/>
        <end position="75"/>
    </location>
</feature>
<dbReference type="Pfam" id="PF00226">
    <property type="entry name" value="DnaJ"/>
    <property type="match status" value="1"/>
</dbReference>
<accession>A0A1A8WTC2</accession>
<dbReference type="PROSITE" id="PS00636">
    <property type="entry name" value="DNAJ_1"/>
    <property type="match status" value="1"/>
</dbReference>
<feature type="domain" description="J" evidence="3">
    <location>
        <begin position="84"/>
        <end position="148"/>
    </location>
</feature>
<dbReference type="PANTHER" id="PTHR44360">
    <property type="entry name" value="DNAJ HOMOLOG SUBFAMILY B MEMBER 9"/>
    <property type="match status" value="1"/>
</dbReference>
<dbReference type="GO" id="GO:0036503">
    <property type="term" value="P:ERAD pathway"/>
    <property type="evidence" value="ECO:0007669"/>
    <property type="project" value="TreeGrafter"/>
</dbReference>
<organism evidence="5 7">
    <name type="scientific">Plasmodium ovale curtisi</name>
    <dbReference type="NCBI Taxonomy" id="864141"/>
    <lineage>
        <taxon>Eukaryota</taxon>
        <taxon>Sar</taxon>
        <taxon>Alveolata</taxon>
        <taxon>Apicomplexa</taxon>
        <taxon>Aconoidasida</taxon>
        <taxon>Haemosporida</taxon>
        <taxon>Plasmodiidae</taxon>
        <taxon>Plasmodium</taxon>
        <taxon>Plasmodium (Plasmodium)</taxon>
    </lineage>
</organism>
<dbReference type="EMBL" id="FLQV01000236">
    <property type="protein sequence ID" value="SBS85583.1"/>
    <property type="molecule type" value="Genomic_DNA"/>
</dbReference>
<feature type="transmembrane region" description="Helical" evidence="2">
    <location>
        <begin position="160"/>
        <end position="181"/>
    </location>
</feature>
<dbReference type="PROSITE" id="PS50076">
    <property type="entry name" value="DNAJ_2"/>
    <property type="match status" value="1"/>
</dbReference>
<dbReference type="SMART" id="SM00271">
    <property type="entry name" value="DnaJ"/>
    <property type="match status" value="1"/>
</dbReference>
<dbReference type="PRINTS" id="PR00625">
    <property type="entry name" value="JDOMAIN"/>
</dbReference>
<dbReference type="EMBL" id="FLQU01001820">
    <property type="protein sequence ID" value="SBS94581.1"/>
    <property type="molecule type" value="Genomic_DNA"/>
</dbReference>
<evidence type="ECO:0000256" key="1">
    <source>
        <dbReference type="ARBA" id="ARBA00023186"/>
    </source>
</evidence>
<evidence type="ECO:0000313" key="4">
    <source>
        <dbReference type="EMBL" id="SBS85583.1"/>
    </source>
</evidence>
<dbReference type="GO" id="GO:0005783">
    <property type="term" value="C:endoplasmic reticulum"/>
    <property type="evidence" value="ECO:0007669"/>
    <property type="project" value="TreeGrafter"/>
</dbReference>
<dbReference type="Proteomes" id="UP000078546">
    <property type="component" value="Unassembled WGS sequence"/>
</dbReference>
<evidence type="ECO:0000256" key="2">
    <source>
        <dbReference type="SAM" id="Phobius"/>
    </source>
</evidence>
<evidence type="ECO:0000313" key="7">
    <source>
        <dbReference type="Proteomes" id="UP000078560"/>
    </source>
</evidence>
<dbReference type="SUPFAM" id="SSF46565">
    <property type="entry name" value="Chaperone J-domain"/>
    <property type="match status" value="1"/>
</dbReference>
<keyword evidence="2" id="KW-1133">Transmembrane helix</keyword>
<evidence type="ECO:0000313" key="6">
    <source>
        <dbReference type="Proteomes" id="UP000078546"/>
    </source>
</evidence>
<feature type="transmembrane region" description="Helical" evidence="2">
    <location>
        <begin position="193"/>
        <end position="211"/>
    </location>
</feature>
<dbReference type="Proteomes" id="UP000078560">
    <property type="component" value="Unassembled WGS sequence"/>
</dbReference>
<dbReference type="InterPro" id="IPR018253">
    <property type="entry name" value="DnaJ_domain_CS"/>
</dbReference>
<dbReference type="Gene3D" id="1.10.287.110">
    <property type="entry name" value="DnaJ domain"/>
    <property type="match status" value="1"/>
</dbReference>
<reference evidence="5" key="1">
    <citation type="submission" date="2016-05" db="EMBL/GenBank/DDBJ databases">
        <authorList>
            <person name="Lavstsen T."/>
            <person name="Jespersen J.S."/>
        </authorList>
    </citation>
    <scope>NUCLEOTIDE SEQUENCE [LARGE SCALE GENOMIC DNA]</scope>
</reference>
<dbReference type="PANTHER" id="PTHR44360:SF1">
    <property type="entry name" value="DNAJ HOMOLOG SUBFAMILY B MEMBER 9"/>
    <property type="match status" value="1"/>
</dbReference>
<dbReference type="InterPro" id="IPR036869">
    <property type="entry name" value="J_dom_sf"/>
</dbReference>
<dbReference type="InterPro" id="IPR001623">
    <property type="entry name" value="DnaJ_domain"/>
</dbReference>
<evidence type="ECO:0000259" key="3">
    <source>
        <dbReference type="PROSITE" id="PS50076"/>
    </source>
</evidence>
<reference evidence="6 7" key="2">
    <citation type="submission" date="2016-05" db="EMBL/GenBank/DDBJ databases">
        <authorList>
            <person name="Naeem Raeece"/>
        </authorList>
    </citation>
    <scope>NUCLEOTIDE SEQUENCE [LARGE SCALE GENOMIC DNA]</scope>
</reference>
<dbReference type="GO" id="GO:0051787">
    <property type="term" value="F:misfolded protein binding"/>
    <property type="evidence" value="ECO:0007669"/>
    <property type="project" value="TreeGrafter"/>
</dbReference>
<dbReference type="InterPro" id="IPR051948">
    <property type="entry name" value="Hsp70_co-chaperone_J-domain"/>
</dbReference>
<dbReference type="AlphaFoldDB" id="A0A1A8WTC2"/>
<keyword evidence="1" id="KW-0143">Chaperone</keyword>
<evidence type="ECO:0000313" key="5">
    <source>
        <dbReference type="EMBL" id="SBS94581.1"/>
    </source>
</evidence>